<dbReference type="InterPro" id="IPR036869">
    <property type="entry name" value="J_dom_sf"/>
</dbReference>
<dbReference type="InterPro" id="IPR001623">
    <property type="entry name" value="DnaJ_domain"/>
</dbReference>
<dbReference type="SUPFAM" id="SSF46565">
    <property type="entry name" value="Chaperone J-domain"/>
    <property type="match status" value="1"/>
</dbReference>
<dbReference type="Proteomes" id="UP000481153">
    <property type="component" value="Unassembled WGS sequence"/>
</dbReference>
<dbReference type="GO" id="GO:0006620">
    <property type="term" value="P:post-translational protein targeting to endoplasmic reticulum membrane"/>
    <property type="evidence" value="ECO:0007669"/>
    <property type="project" value="TreeGrafter"/>
</dbReference>
<evidence type="ECO:0000256" key="1">
    <source>
        <dbReference type="SAM" id="Phobius"/>
    </source>
</evidence>
<name>A0A6G0XDQ1_9STRA</name>
<accession>A0A6G0XDQ1</accession>
<dbReference type="PRINTS" id="PR00625">
    <property type="entry name" value="JDOMAIN"/>
</dbReference>
<evidence type="ECO:0000259" key="2">
    <source>
        <dbReference type="PROSITE" id="PS50076"/>
    </source>
</evidence>
<dbReference type="GO" id="GO:0006614">
    <property type="term" value="P:SRP-dependent cotranslational protein targeting to membrane"/>
    <property type="evidence" value="ECO:0007669"/>
    <property type="project" value="TreeGrafter"/>
</dbReference>
<dbReference type="Gene3D" id="2.60.40.150">
    <property type="entry name" value="C2 domain"/>
    <property type="match status" value="1"/>
</dbReference>
<dbReference type="AlphaFoldDB" id="A0A6G0XDQ1"/>
<evidence type="ECO:0000313" key="4">
    <source>
        <dbReference type="Proteomes" id="UP000481153"/>
    </source>
</evidence>
<keyword evidence="1" id="KW-0812">Transmembrane</keyword>
<dbReference type="Pfam" id="PF00226">
    <property type="entry name" value="DnaJ"/>
    <property type="match status" value="1"/>
</dbReference>
<proteinExistence type="predicted"/>
<comment type="caution">
    <text evidence="3">The sequence shown here is derived from an EMBL/GenBank/DDBJ whole genome shotgun (WGS) entry which is preliminary data.</text>
</comment>
<feature type="transmembrane region" description="Helical" evidence="1">
    <location>
        <begin position="6"/>
        <end position="25"/>
    </location>
</feature>
<keyword evidence="4" id="KW-1185">Reference proteome</keyword>
<evidence type="ECO:0000313" key="3">
    <source>
        <dbReference type="EMBL" id="KAF0738178.1"/>
    </source>
</evidence>
<feature type="transmembrane region" description="Helical" evidence="1">
    <location>
        <begin position="37"/>
        <end position="58"/>
    </location>
</feature>
<dbReference type="Gene3D" id="1.10.287.110">
    <property type="entry name" value="DnaJ domain"/>
    <property type="match status" value="1"/>
</dbReference>
<dbReference type="PROSITE" id="PS50076">
    <property type="entry name" value="DNAJ_2"/>
    <property type="match status" value="1"/>
</dbReference>
<reference evidence="3 4" key="1">
    <citation type="submission" date="2019-07" db="EMBL/GenBank/DDBJ databases">
        <title>Genomics analysis of Aphanomyces spp. identifies a new class of oomycete effector associated with host adaptation.</title>
        <authorList>
            <person name="Gaulin E."/>
        </authorList>
    </citation>
    <scope>NUCLEOTIDE SEQUENCE [LARGE SCALE GENOMIC DNA]</scope>
    <source>
        <strain evidence="3 4">ATCC 201684</strain>
    </source>
</reference>
<dbReference type="GO" id="GO:0008320">
    <property type="term" value="F:protein transmembrane transporter activity"/>
    <property type="evidence" value="ECO:0007669"/>
    <property type="project" value="TreeGrafter"/>
</dbReference>
<dbReference type="PANTHER" id="PTHR24075">
    <property type="entry name" value="SEC63 DOMAIN-CONTAINING"/>
    <property type="match status" value="1"/>
</dbReference>
<dbReference type="GO" id="GO:0031207">
    <property type="term" value="C:Sec62/Sec63 complex"/>
    <property type="evidence" value="ECO:0007669"/>
    <property type="project" value="TreeGrafter"/>
</dbReference>
<dbReference type="GO" id="GO:0003723">
    <property type="term" value="F:RNA binding"/>
    <property type="evidence" value="ECO:0007669"/>
    <property type="project" value="TreeGrafter"/>
</dbReference>
<dbReference type="VEuPathDB" id="FungiDB:AeMF1_020543"/>
<protein>
    <recommendedName>
        <fullName evidence="2">J domain-containing protein</fullName>
    </recommendedName>
</protein>
<feature type="domain" description="J" evidence="2">
    <location>
        <begin position="70"/>
        <end position="134"/>
    </location>
</feature>
<sequence length="510" mass="56842">MSPEELTFTLVLLSLYVVPATFIVLRRVFTDFKSCLTKFFILHLLVLILSFVIVWQLVHAIQTSDMVAFDPYDILGVPEYSTKKSIRKAYRALSQQLHPDKSSDPQASAKFAKLAKAYEALTDPVGIANFKKYGHPDGASFTLVDFKAMSGTTGLTLIAAVYGIMLLFGIIMALFGGDRHKPELNPEVLQRLMTGWHDKMSSFEVLSSVMTGVKQPLEEKAGGSCCGGGGSLYEMDEEMKEFLNTLEANKCISAIEHRDINRIEQEHIQRDMIALHYYMNRSKLKDVTVPCVLPGRMKDIVLQLPYLLDVFVELSIKMISKKQASSTTFLNALRLFASLAQASLVSDTAAIAAQRERLPKGTKAPRLTLSDVSLEVDGELDIYPRDWVTLRLSCTRDHVAPNTTAPKAFTAYDKMDKSYLYRKEHLWVVATEQGSSTLLGCWKIEDAADSHVVTDALGFWAPAAKGDFKVDVRVISTTYIDAEASQTVPMKIVKPTQPQTTPLFEEVDDE</sequence>
<dbReference type="PANTHER" id="PTHR24075:SF0">
    <property type="entry name" value="TRANSLOCATION PROTEIN SEC63 HOMOLOG"/>
    <property type="match status" value="1"/>
</dbReference>
<keyword evidence="1" id="KW-0472">Membrane</keyword>
<dbReference type="InterPro" id="IPR035892">
    <property type="entry name" value="C2_domain_sf"/>
</dbReference>
<organism evidence="3 4">
    <name type="scientific">Aphanomyces euteiches</name>
    <dbReference type="NCBI Taxonomy" id="100861"/>
    <lineage>
        <taxon>Eukaryota</taxon>
        <taxon>Sar</taxon>
        <taxon>Stramenopiles</taxon>
        <taxon>Oomycota</taxon>
        <taxon>Saprolegniomycetes</taxon>
        <taxon>Saprolegniales</taxon>
        <taxon>Verrucalvaceae</taxon>
        <taxon>Aphanomyces</taxon>
    </lineage>
</organism>
<keyword evidence="1" id="KW-1133">Transmembrane helix</keyword>
<dbReference type="SMART" id="SM00271">
    <property type="entry name" value="DnaJ"/>
    <property type="match status" value="1"/>
</dbReference>
<feature type="transmembrane region" description="Helical" evidence="1">
    <location>
        <begin position="155"/>
        <end position="175"/>
    </location>
</feature>
<dbReference type="EMBL" id="VJMJ01000079">
    <property type="protein sequence ID" value="KAF0738178.1"/>
    <property type="molecule type" value="Genomic_DNA"/>
</dbReference>
<dbReference type="CDD" id="cd06257">
    <property type="entry name" value="DnaJ"/>
    <property type="match status" value="1"/>
</dbReference>
<gene>
    <name evidence="3" type="ORF">Ae201684_006155</name>
</gene>